<dbReference type="KEGG" id="pbor:BSF38_05644"/>
<feature type="domain" description="PDZ" evidence="3">
    <location>
        <begin position="183"/>
        <end position="265"/>
    </location>
</feature>
<evidence type="ECO:0000256" key="2">
    <source>
        <dbReference type="ARBA" id="ARBA00022801"/>
    </source>
</evidence>
<dbReference type="InterPro" id="IPR009003">
    <property type="entry name" value="Peptidase_S1_PA"/>
</dbReference>
<keyword evidence="1 4" id="KW-0645">Protease</keyword>
<dbReference type="SMART" id="SM00228">
    <property type="entry name" value="PDZ"/>
    <property type="match status" value="2"/>
</dbReference>
<dbReference type="EC" id="3.4.21.107" evidence="4"/>
<accession>A0A1U7CYP3</accession>
<dbReference type="SUPFAM" id="SSF50494">
    <property type="entry name" value="Trypsin-like serine proteases"/>
    <property type="match status" value="1"/>
</dbReference>
<dbReference type="Pfam" id="PF17820">
    <property type="entry name" value="PDZ_6"/>
    <property type="match status" value="1"/>
</dbReference>
<reference evidence="5" key="1">
    <citation type="submission" date="2016-12" db="EMBL/GenBank/DDBJ databases">
        <title>Comparative genomics of four Isosphaeraceae planctomycetes: a common pool of plasmids and glycoside hydrolase genes.</title>
        <authorList>
            <person name="Ivanova A."/>
        </authorList>
    </citation>
    <scope>NUCLEOTIDE SEQUENCE [LARGE SCALE GENOMIC DNA]</scope>
    <source>
        <strain evidence="5">PX4</strain>
    </source>
</reference>
<keyword evidence="2 4" id="KW-0378">Hydrolase</keyword>
<organism evidence="4 5">
    <name type="scientific">Paludisphaera borealis</name>
    <dbReference type="NCBI Taxonomy" id="1387353"/>
    <lineage>
        <taxon>Bacteria</taxon>
        <taxon>Pseudomonadati</taxon>
        <taxon>Planctomycetota</taxon>
        <taxon>Planctomycetia</taxon>
        <taxon>Isosphaerales</taxon>
        <taxon>Isosphaeraceae</taxon>
        <taxon>Paludisphaera</taxon>
    </lineage>
</organism>
<dbReference type="AlphaFoldDB" id="A0A1U7CYP3"/>
<evidence type="ECO:0000259" key="3">
    <source>
        <dbReference type="PROSITE" id="PS50106"/>
    </source>
</evidence>
<dbReference type="InterPro" id="IPR036034">
    <property type="entry name" value="PDZ_sf"/>
</dbReference>
<evidence type="ECO:0000313" key="5">
    <source>
        <dbReference type="Proteomes" id="UP000186309"/>
    </source>
</evidence>
<dbReference type="InterPro" id="IPR041489">
    <property type="entry name" value="PDZ_6"/>
</dbReference>
<dbReference type="PANTHER" id="PTHR43343">
    <property type="entry name" value="PEPTIDASE S12"/>
    <property type="match status" value="1"/>
</dbReference>
<dbReference type="InterPro" id="IPR001478">
    <property type="entry name" value="PDZ"/>
</dbReference>
<evidence type="ECO:0000313" key="4">
    <source>
        <dbReference type="EMBL" id="APW64055.1"/>
    </source>
</evidence>
<gene>
    <name evidence="4" type="primary">degP_4</name>
    <name evidence="4" type="ORF">BSF38_05644</name>
</gene>
<keyword evidence="5" id="KW-1185">Reference proteome</keyword>
<dbReference type="InterPro" id="IPR001940">
    <property type="entry name" value="Peptidase_S1C"/>
</dbReference>
<name>A0A1U7CYP3_9BACT</name>
<dbReference type="PROSITE" id="PS50106">
    <property type="entry name" value="PDZ"/>
    <property type="match status" value="1"/>
</dbReference>
<proteinExistence type="predicted"/>
<dbReference type="SUPFAM" id="SSF50156">
    <property type="entry name" value="PDZ domain-like"/>
    <property type="match status" value="2"/>
</dbReference>
<protein>
    <submittedName>
        <fullName evidence="4">Periplasmic serine endoprotease DegP</fullName>
        <ecNumber evidence="4">3.4.21.107</ecNumber>
    </submittedName>
</protein>
<dbReference type="PANTHER" id="PTHR43343:SF3">
    <property type="entry name" value="PROTEASE DO-LIKE 8, CHLOROPLASTIC"/>
    <property type="match status" value="1"/>
</dbReference>
<evidence type="ECO:0000256" key="1">
    <source>
        <dbReference type="ARBA" id="ARBA00022670"/>
    </source>
</evidence>
<dbReference type="Gene3D" id="2.30.42.10">
    <property type="match status" value="2"/>
</dbReference>
<sequence>MVVGDEGQILTAFHVVKGARGLIVRATDRQVFEAEVIAADPRSDLAVIAPISTPGLEKPKLKPIPLGDAGALRKGSFLVVLGNPFNAARDGKASASWGILSNVSRRIDQDIDDVSFTRRAPLQLPNYPTLLQLDAKLNLGMSGGAVVNMKGELVGLTTMASSPAGFDAMAGYAIPMDRMGRRAVETLKKGKEIEYGLLGVRPHLQSTNRVETVAPNSPAALGDLQRNDEIIGVNGTPVFDFDSLILAIGAYSVGDSIRLLVRRDGQEIEKPIVLAKFPVDGEVIATTQPPAWRGLRVDYLSTLNARPAGIDLVDALPAGVVVREIEPDSPAARAGLKKWQIIRQVGDQPVVDPAQFAKAVADLNGPVTLLTDQGPIVVR</sequence>
<dbReference type="GO" id="GO:0006508">
    <property type="term" value="P:proteolysis"/>
    <property type="evidence" value="ECO:0007669"/>
    <property type="project" value="UniProtKB-KW"/>
</dbReference>
<dbReference type="PRINTS" id="PR00834">
    <property type="entry name" value="PROTEASES2C"/>
</dbReference>
<dbReference type="GO" id="GO:0004252">
    <property type="term" value="F:serine-type endopeptidase activity"/>
    <property type="evidence" value="ECO:0007669"/>
    <property type="project" value="InterPro"/>
</dbReference>
<dbReference type="Gene3D" id="2.40.10.120">
    <property type="match status" value="1"/>
</dbReference>
<dbReference type="EMBL" id="CP019082">
    <property type="protein sequence ID" value="APW64055.1"/>
    <property type="molecule type" value="Genomic_DNA"/>
</dbReference>
<dbReference type="Proteomes" id="UP000186309">
    <property type="component" value="Chromosome"/>
</dbReference>
<dbReference type="RefSeq" id="WP_237170658.1">
    <property type="nucleotide sequence ID" value="NZ_CP019082.1"/>
</dbReference>
<dbReference type="Pfam" id="PF13365">
    <property type="entry name" value="Trypsin_2"/>
    <property type="match status" value="1"/>
</dbReference>
<dbReference type="InterPro" id="IPR051201">
    <property type="entry name" value="Chloro_Bact_Ser_Proteases"/>
</dbReference>
<dbReference type="STRING" id="1387353.BSF38_05644"/>
<dbReference type="Pfam" id="PF13180">
    <property type="entry name" value="PDZ_2"/>
    <property type="match status" value="1"/>
</dbReference>